<dbReference type="RefSeq" id="WP_052789105.1">
    <property type="nucleotide sequence ID" value="NZ_AVQD01000003.1"/>
</dbReference>
<sequence>MTAKKNDTETPKKEFPETFGQLVEEYPELKGLPELVPARDFNAEQSADFTVLLTLLDTQMPGLDAKDDPMDAALLVARVVSISNDFYKGLAKDEKAYEQWATGRDGNVLFSAFLALSMFYRVELGKSEASRTPTETARSN</sequence>
<evidence type="ECO:0000313" key="1">
    <source>
        <dbReference type="EMBL" id="KOA42935.1"/>
    </source>
</evidence>
<name>A0A0L7B607_BIFBR</name>
<organism evidence="1 2">
    <name type="scientific">Bifidobacterium breve MCC 1128</name>
    <dbReference type="NCBI Taxonomy" id="1365965"/>
    <lineage>
        <taxon>Bacteria</taxon>
        <taxon>Bacillati</taxon>
        <taxon>Actinomycetota</taxon>
        <taxon>Actinomycetes</taxon>
        <taxon>Bifidobacteriales</taxon>
        <taxon>Bifidobacteriaceae</taxon>
        <taxon>Bifidobacterium</taxon>
    </lineage>
</organism>
<protein>
    <submittedName>
        <fullName evidence="1">Uncharacterized protein</fullName>
    </submittedName>
</protein>
<comment type="caution">
    <text evidence="1">The sequence shown here is derived from an EMBL/GenBank/DDBJ whole genome shotgun (WGS) entry which is preliminary data.</text>
</comment>
<dbReference type="Proteomes" id="UP000037193">
    <property type="component" value="Unassembled WGS sequence"/>
</dbReference>
<dbReference type="AlphaFoldDB" id="A0A0L7B607"/>
<accession>A0A0L7B607</accession>
<dbReference type="EMBL" id="AVQD01000003">
    <property type="protein sequence ID" value="KOA42935.1"/>
    <property type="molecule type" value="Genomic_DNA"/>
</dbReference>
<gene>
    <name evidence="1" type="ORF">BBM1128_01845</name>
</gene>
<proteinExistence type="predicted"/>
<evidence type="ECO:0000313" key="2">
    <source>
        <dbReference type="Proteomes" id="UP000037193"/>
    </source>
</evidence>
<reference evidence="1 2" key="1">
    <citation type="journal article" date="2015" name="Int J Genomics">
        <title>Comparative Genomics Revealed Genetic Diversity and Species/Strain-Level Differences in Carbohydrate Metabolism of Three Probiotic Bifidobacterial Species.</title>
        <authorList>
            <person name="Odamaki T."/>
            <person name="Horigome A."/>
            <person name="Sugahara H."/>
            <person name="Hashikura N."/>
            <person name="Minami J."/>
            <person name="Xiao J.Z."/>
            <person name="Abe F."/>
        </authorList>
    </citation>
    <scope>NUCLEOTIDE SEQUENCE [LARGE SCALE GENOMIC DNA]</scope>
    <source>
        <strain evidence="1 2">MCC 1128</strain>
    </source>
</reference>
<dbReference type="PATRIC" id="fig|1365965.3.peg.372"/>